<dbReference type="InterPro" id="IPR008936">
    <property type="entry name" value="Rho_GTPase_activation_prot"/>
</dbReference>
<dbReference type="SUPFAM" id="SSF48350">
    <property type="entry name" value="GTPase activation domain, GAP"/>
    <property type="match status" value="1"/>
</dbReference>
<dbReference type="Gene3D" id="1.10.555.10">
    <property type="entry name" value="Rho GTPase activation protein"/>
    <property type="match status" value="1"/>
</dbReference>
<dbReference type="GO" id="GO:0007165">
    <property type="term" value="P:signal transduction"/>
    <property type="evidence" value="ECO:0007669"/>
    <property type="project" value="InterPro"/>
</dbReference>
<proteinExistence type="predicted"/>
<keyword evidence="3" id="KW-1185">Reference proteome</keyword>
<gene>
    <name evidence="2" type="ORF">HJG59_010854</name>
</gene>
<dbReference type="GO" id="GO:0005096">
    <property type="term" value="F:GTPase activator activity"/>
    <property type="evidence" value="ECO:0007669"/>
    <property type="project" value="TreeGrafter"/>
</dbReference>
<evidence type="ECO:0000313" key="2">
    <source>
        <dbReference type="EMBL" id="KAF6477962.1"/>
    </source>
</evidence>
<dbReference type="Proteomes" id="UP000550707">
    <property type="component" value="Unassembled WGS sequence"/>
</dbReference>
<comment type="caution">
    <text evidence="2">The sequence shown here is derived from an EMBL/GenBank/DDBJ whole genome shotgun (WGS) entry which is preliminary data.</text>
</comment>
<dbReference type="InParanoid" id="A0A7J8I1Y0"/>
<name>A0A7J8I1Y0_MOLMO</name>
<dbReference type="AlphaFoldDB" id="A0A7J8I1Y0"/>
<organism evidence="2 3">
    <name type="scientific">Molossus molossus</name>
    <name type="common">Pallas' mastiff bat</name>
    <name type="synonym">Vespertilio molossus</name>
    <dbReference type="NCBI Taxonomy" id="27622"/>
    <lineage>
        <taxon>Eukaryota</taxon>
        <taxon>Metazoa</taxon>
        <taxon>Chordata</taxon>
        <taxon>Craniata</taxon>
        <taxon>Vertebrata</taxon>
        <taxon>Euteleostomi</taxon>
        <taxon>Mammalia</taxon>
        <taxon>Eutheria</taxon>
        <taxon>Laurasiatheria</taxon>
        <taxon>Chiroptera</taxon>
        <taxon>Yangochiroptera</taxon>
        <taxon>Molossidae</taxon>
        <taxon>Molossus</taxon>
    </lineage>
</organism>
<dbReference type="InterPro" id="IPR000198">
    <property type="entry name" value="RhoGAP_dom"/>
</dbReference>
<evidence type="ECO:0000259" key="1">
    <source>
        <dbReference type="Pfam" id="PF00620"/>
    </source>
</evidence>
<reference evidence="2 3" key="1">
    <citation type="journal article" date="2020" name="Nature">
        <title>Six reference-quality genomes reveal evolution of bat adaptations.</title>
        <authorList>
            <person name="Jebb D."/>
            <person name="Huang Z."/>
            <person name="Pippel M."/>
            <person name="Hughes G.M."/>
            <person name="Lavrichenko K."/>
            <person name="Devanna P."/>
            <person name="Winkler S."/>
            <person name="Jermiin L.S."/>
            <person name="Skirmuntt E.C."/>
            <person name="Katzourakis A."/>
            <person name="Burkitt-Gray L."/>
            <person name="Ray D.A."/>
            <person name="Sullivan K.A.M."/>
            <person name="Roscito J.G."/>
            <person name="Kirilenko B.M."/>
            <person name="Davalos L.M."/>
            <person name="Corthals A.P."/>
            <person name="Power M.L."/>
            <person name="Jones G."/>
            <person name="Ransome R.D."/>
            <person name="Dechmann D.K.N."/>
            <person name="Locatelli A.G."/>
            <person name="Puechmaille S.J."/>
            <person name="Fedrigo O."/>
            <person name="Jarvis E.D."/>
            <person name="Hiller M."/>
            <person name="Vernes S.C."/>
            <person name="Myers E.W."/>
            <person name="Teeling E.C."/>
        </authorList>
    </citation>
    <scope>NUCLEOTIDE SEQUENCE [LARGE SCALE GENOMIC DNA]</scope>
    <source>
        <strain evidence="2">MMolMol1</strain>
        <tissue evidence="2">Muscle</tissue>
    </source>
</reference>
<accession>A0A7J8I1Y0</accession>
<dbReference type="PANTHER" id="PTHR23179">
    <property type="entry name" value="T-CELL ACTIVATION RHO GTPASE ACTIVATING PROTEIN-RELATED"/>
    <property type="match status" value="1"/>
</dbReference>
<dbReference type="Pfam" id="PF00620">
    <property type="entry name" value="RhoGAP"/>
    <property type="match status" value="1"/>
</dbReference>
<protein>
    <recommendedName>
        <fullName evidence="1">Rho-GAP domain-containing protein</fullName>
    </recommendedName>
</protein>
<feature type="domain" description="Rho-GAP" evidence="1">
    <location>
        <begin position="101"/>
        <end position="158"/>
    </location>
</feature>
<evidence type="ECO:0000313" key="3">
    <source>
        <dbReference type="Proteomes" id="UP000550707"/>
    </source>
</evidence>
<sequence>MFKADIRVSSVRVTMMLTVEARPPLFRRPRRSAHHGGVDAHSKVGMITPITKYLKLHLGFLCLGHGHLYVLTESHLSATALLPQGSEDCSTSSVLESPGMQDVLPFINAKGPGTEGIFRKWADMEACRVLQEKLNSGDKVNLDSESVLVVACVLKISFEISPEA</sequence>
<dbReference type="PANTHER" id="PTHR23179:SF37">
    <property type="entry name" value="1700006A11RIK PROTEIN"/>
    <property type="match status" value="1"/>
</dbReference>
<dbReference type="EMBL" id="JACASF010000005">
    <property type="protein sequence ID" value="KAF6477962.1"/>
    <property type="molecule type" value="Genomic_DNA"/>
</dbReference>